<name>A0A0L0CBS5_LUCCU</name>
<comment type="caution">
    <text evidence="1">The sequence shown here is derived from an EMBL/GenBank/DDBJ whole genome shotgun (WGS) entry which is preliminary data.</text>
</comment>
<evidence type="ECO:0000313" key="1">
    <source>
        <dbReference type="EMBL" id="KNC29711.1"/>
    </source>
</evidence>
<dbReference type="OrthoDB" id="5859291at2759"/>
<dbReference type="Proteomes" id="UP000037069">
    <property type="component" value="Unassembled WGS sequence"/>
</dbReference>
<dbReference type="InterPro" id="IPR032675">
    <property type="entry name" value="LRR_dom_sf"/>
</dbReference>
<dbReference type="OMA" id="IFDMLYV"/>
<dbReference type="AlphaFoldDB" id="A0A0L0CBS5"/>
<proteinExistence type="predicted"/>
<accession>A0A0L0CBS5</accession>
<keyword evidence="2" id="KW-1185">Reference proteome</keyword>
<reference evidence="1 2" key="1">
    <citation type="journal article" date="2015" name="Nat. Commun.">
        <title>Lucilia cuprina genome unlocks parasitic fly biology to underpin future interventions.</title>
        <authorList>
            <person name="Anstead C.A."/>
            <person name="Korhonen P.K."/>
            <person name="Young N.D."/>
            <person name="Hall R.S."/>
            <person name="Jex A.R."/>
            <person name="Murali S.C."/>
            <person name="Hughes D.S."/>
            <person name="Lee S.F."/>
            <person name="Perry T."/>
            <person name="Stroehlein A.J."/>
            <person name="Ansell B.R."/>
            <person name="Breugelmans B."/>
            <person name="Hofmann A."/>
            <person name="Qu J."/>
            <person name="Dugan S."/>
            <person name="Lee S.L."/>
            <person name="Chao H."/>
            <person name="Dinh H."/>
            <person name="Han Y."/>
            <person name="Doddapaneni H.V."/>
            <person name="Worley K.C."/>
            <person name="Muzny D.M."/>
            <person name="Ioannidis P."/>
            <person name="Waterhouse R.M."/>
            <person name="Zdobnov E.M."/>
            <person name="James P.J."/>
            <person name="Bagnall N.H."/>
            <person name="Kotze A.C."/>
            <person name="Gibbs R.A."/>
            <person name="Richards S."/>
            <person name="Batterham P."/>
            <person name="Gasser R.B."/>
        </authorList>
    </citation>
    <scope>NUCLEOTIDE SEQUENCE [LARGE SCALE GENOMIC DNA]</scope>
    <source>
        <strain evidence="1 2">LS</strain>
        <tissue evidence="1">Full body</tissue>
    </source>
</reference>
<organism evidence="1 2">
    <name type="scientific">Lucilia cuprina</name>
    <name type="common">Green bottle fly</name>
    <name type="synonym">Australian sheep blowfly</name>
    <dbReference type="NCBI Taxonomy" id="7375"/>
    <lineage>
        <taxon>Eukaryota</taxon>
        <taxon>Metazoa</taxon>
        <taxon>Ecdysozoa</taxon>
        <taxon>Arthropoda</taxon>
        <taxon>Hexapoda</taxon>
        <taxon>Insecta</taxon>
        <taxon>Pterygota</taxon>
        <taxon>Neoptera</taxon>
        <taxon>Endopterygota</taxon>
        <taxon>Diptera</taxon>
        <taxon>Brachycera</taxon>
        <taxon>Muscomorpha</taxon>
        <taxon>Oestroidea</taxon>
        <taxon>Calliphoridae</taxon>
        <taxon>Luciliinae</taxon>
        <taxon>Lucilia</taxon>
    </lineage>
</organism>
<gene>
    <name evidence="1" type="ORF">FF38_11417</name>
</gene>
<dbReference type="SUPFAM" id="SSF52047">
    <property type="entry name" value="RNI-like"/>
    <property type="match status" value="1"/>
</dbReference>
<dbReference type="STRING" id="7375.A0A0L0CBS5"/>
<sequence>MTILHQINHFGSKILHNFTTNGLKINATSEAARKSLWGYVAIAFNRVDTDRLLQVGPDRLCAEWLIKNGGAVRTVELPSRPHQNYNTLPPENNRFKIKVVDASGSSIMKIGLEHFKGCNHIDTVILHECKHLESDGLQGLLHLKETLKVLQVSACDNISDEGLMVIGELTNLELLKIFQMRYVKDLKKVEQNLKAKLPNCIMEIN</sequence>
<dbReference type="EMBL" id="JRES01000636">
    <property type="protein sequence ID" value="KNC29711.1"/>
    <property type="molecule type" value="Genomic_DNA"/>
</dbReference>
<evidence type="ECO:0000313" key="2">
    <source>
        <dbReference type="Proteomes" id="UP000037069"/>
    </source>
</evidence>
<dbReference type="Gene3D" id="3.80.10.10">
    <property type="entry name" value="Ribonuclease Inhibitor"/>
    <property type="match status" value="1"/>
</dbReference>
<protein>
    <submittedName>
        <fullName evidence="1">Uncharacterized protein</fullName>
    </submittedName>
</protein>